<accession>V5G9H0</accession>
<proteinExistence type="predicted"/>
<sequence>AAVLLSELIHYLLDIFSNKLSISKIYCYSDSSIALTWIRSPPYKWKTFVANRVSRLQEKTSPDCWNHVQSSDNPADCATRGLFPGELINLLLWWNGPSWLSSSPESWPITFMGESNLDLSTKIAVDERKSMFSFLIIDYFDELIRKYSSLSAIIRIVA</sequence>
<organism evidence="1">
    <name type="scientific">Anoplophora glabripennis</name>
    <name type="common">Asian longhorn beetle</name>
    <name type="synonym">Anoplophora nobilis</name>
    <dbReference type="NCBI Taxonomy" id="217634"/>
    <lineage>
        <taxon>Eukaryota</taxon>
        <taxon>Metazoa</taxon>
        <taxon>Ecdysozoa</taxon>
        <taxon>Arthropoda</taxon>
        <taxon>Hexapoda</taxon>
        <taxon>Insecta</taxon>
        <taxon>Pterygota</taxon>
        <taxon>Neoptera</taxon>
        <taxon>Endopterygota</taxon>
        <taxon>Coleoptera</taxon>
        <taxon>Polyphaga</taxon>
        <taxon>Cucujiformia</taxon>
        <taxon>Chrysomeloidea</taxon>
        <taxon>Cerambycidae</taxon>
        <taxon>Lamiinae</taxon>
        <taxon>Lamiini</taxon>
        <taxon>Anoplophora</taxon>
    </lineage>
</organism>
<name>V5G9H0_ANOGL</name>
<evidence type="ECO:0000313" key="1">
    <source>
        <dbReference type="EMBL" id="JAB60654.1"/>
    </source>
</evidence>
<dbReference type="PANTHER" id="PTHR22955:SF77">
    <property type="entry name" value="ASPARTIC PUTATIVE DOMAIN-CONTAINING PROTEIN-RELATED"/>
    <property type="match status" value="1"/>
</dbReference>
<feature type="non-terminal residue" evidence="1">
    <location>
        <position position="1"/>
    </location>
</feature>
<dbReference type="PANTHER" id="PTHR22955">
    <property type="entry name" value="RETROTRANSPOSON"/>
    <property type="match status" value="1"/>
</dbReference>
<protein>
    <submittedName>
        <fullName evidence="1">Uncharacterized protein</fullName>
    </submittedName>
</protein>
<reference evidence="1" key="1">
    <citation type="submission" date="2013-07" db="EMBL/GenBank/DDBJ databases">
        <title>Midgut Transcriptome Profiling of Anoplphora glabripennis, a Lignocellulose Degrading, Wood-Boring Cerambycid.</title>
        <authorList>
            <person name="Scully E.D."/>
            <person name="Hoover K."/>
            <person name="Carlson J.E."/>
            <person name="Tien M."/>
            <person name="Geib S.M."/>
        </authorList>
    </citation>
    <scope>NUCLEOTIDE SEQUENCE</scope>
</reference>
<dbReference type="EMBL" id="GALX01007812">
    <property type="protein sequence ID" value="JAB60654.1"/>
    <property type="molecule type" value="Transcribed_RNA"/>
</dbReference>
<dbReference type="AlphaFoldDB" id="V5G9H0"/>